<feature type="domain" description="Phosphatidic acid phosphatase type 2/haloperoxidase" evidence="2">
    <location>
        <begin position="102"/>
        <end position="215"/>
    </location>
</feature>
<dbReference type="SMART" id="SM00014">
    <property type="entry name" value="acidPPc"/>
    <property type="match status" value="1"/>
</dbReference>
<evidence type="ECO:0000259" key="2">
    <source>
        <dbReference type="SMART" id="SM00014"/>
    </source>
</evidence>
<accession>A0ABX1CP46</accession>
<dbReference type="PANTHER" id="PTHR14969:SF13">
    <property type="entry name" value="AT30094P"/>
    <property type="match status" value="1"/>
</dbReference>
<evidence type="ECO:0000256" key="1">
    <source>
        <dbReference type="SAM" id="Phobius"/>
    </source>
</evidence>
<feature type="transmembrane region" description="Helical" evidence="1">
    <location>
        <begin position="102"/>
        <end position="123"/>
    </location>
</feature>
<comment type="caution">
    <text evidence="3">The sequence shown here is derived from an EMBL/GenBank/DDBJ whole genome shotgun (WGS) entry which is preliminary data.</text>
</comment>
<dbReference type="Gene3D" id="1.20.144.10">
    <property type="entry name" value="Phosphatidic acid phosphatase type 2/haloperoxidase"/>
    <property type="match status" value="1"/>
</dbReference>
<evidence type="ECO:0000313" key="4">
    <source>
        <dbReference type="Proteomes" id="UP000732399"/>
    </source>
</evidence>
<reference evidence="3 4" key="1">
    <citation type="submission" date="2020-03" db="EMBL/GenBank/DDBJ databases">
        <authorList>
            <person name="Wang L."/>
            <person name="He N."/>
            <person name="Li Y."/>
            <person name="Fang Y."/>
            <person name="Zhang F."/>
        </authorList>
    </citation>
    <scope>NUCLEOTIDE SEQUENCE [LARGE SCALE GENOMIC DNA]</scope>
    <source>
        <strain evidence="3 4">36D10-4-7</strain>
    </source>
</reference>
<feature type="transmembrane region" description="Helical" evidence="1">
    <location>
        <begin position="200"/>
        <end position="217"/>
    </location>
</feature>
<feature type="transmembrane region" description="Helical" evidence="1">
    <location>
        <begin position="143"/>
        <end position="161"/>
    </location>
</feature>
<dbReference type="PANTHER" id="PTHR14969">
    <property type="entry name" value="SPHINGOSINE-1-PHOSPHATE PHOSPHOHYDROLASE"/>
    <property type="match status" value="1"/>
</dbReference>
<dbReference type="EMBL" id="JAAVJH010000009">
    <property type="protein sequence ID" value="NJR79724.1"/>
    <property type="molecule type" value="Genomic_DNA"/>
</dbReference>
<sequence length="224" mass="23598">MASTLSTAEPPAPATRRPPRLLLAAAAGSGLIALLLFASMLTDAAPFGWDRTILLAVRGAGGAAWVRAAMIDLTALGDGLVLTLVVLVAAGWLLVARRPLTAGLVVAATASGGWLAAQAKLFVARPRPDLVDHLVPVSGLSFPSGHATNSAIVYLTLASLVTQVERGRAERRYILLVALVLVGAIGVSRVYLGVHWPSDVLSGWCVGTLYALLWWWIGARLRRR</sequence>
<keyword evidence="4" id="KW-1185">Reference proteome</keyword>
<feature type="transmembrane region" description="Helical" evidence="1">
    <location>
        <begin position="68"/>
        <end position="95"/>
    </location>
</feature>
<gene>
    <name evidence="3" type="ORF">HBH26_14140</name>
</gene>
<dbReference type="InterPro" id="IPR000326">
    <property type="entry name" value="PAP2/HPO"/>
</dbReference>
<dbReference type="Pfam" id="PF01569">
    <property type="entry name" value="PAP2"/>
    <property type="match status" value="1"/>
</dbReference>
<keyword evidence="1" id="KW-1133">Transmembrane helix</keyword>
<dbReference type="Proteomes" id="UP000732399">
    <property type="component" value="Unassembled WGS sequence"/>
</dbReference>
<dbReference type="CDD" id="cd03392">
    <property type="entry name" value="PAP2_like_2"/>
    <property type="match status" value="1"/>
</dbReference>
<organism evidence="3 4">
    <name type="scientific">Sphingomonas corticis</name>
    <dbReference type="NCBI Taxonomy" id="2722791"/>
    <lineage>
        <taxon>Bacteria</taxon>
        <taxon>Pseudomonadati</taxon>
        <taxon>Pseudomonadota</taxon>
        <taxon>Alphaproteobacteria</taxon>
        <taxon>Sphingomonadales</taxon>
        <taxon>Sphingomonadaceae</taxon>
        <taxon>Sphingomonas</taxon>
    </lineage>
</organism>
<proteinExistence type="predicted"/>
<keyword evidence="1" id="KW-0472">Membrane</keyword>
<evidence type="ECO:0000313" key="3">
    <source>
        <dbReference type="EMBL" id="NJR79724.1"/>
    </source>
</evidence>
<feature type="transmembrane region" description="Helical" evidence="1">
    <location>
        <begin position="173"/>
        <end position="194"/>
    </location>
</feature>
<dbReference type="SUPFAM" id="SSF48317">
    <property type="entry name" value="Acid phosphatase/Vanadium-dependent haloperoxidase"/>
    <property type="match status" value="1"/>
</dbReference>
<dbReference type="InterPro" id="IPR036938">
    <property type="entry name" value="PAP2/HPO_sf"/>
</dbReference>
<protein>
    <submittedName>
        <fullName evidence="3">Phosphatase PAP2 family protein</fullName>
    </submittedName>
</protein>
<name>A0ABX1CP46_9SPHN</name>
<keyword evidence="1" id="KW-0812">Transmembrane</keyword>
<dbReference type="RefSeq" id="WP_168135273.1">
    <property type="nucleotide sequence ID" value="NZ_JAAVJH010000009.1"/>
</dbReference>